<dbReference type="InterPro" id="IPR011659">
    <property type="entry name" value="WD40"/>
</dbReference>
<evidence type="ECO:0000256" key="7">
    <source>
        <dbReference type="PROSITE-ProRule" id="PRU00221"/>
    </source>
</evidence>
<dbReference type="InterPro" id="IPR001680">
    <property type="entry name" value="WD40_rpt"/>
</dbReference>
<dbReference type="Pfam" id="PF20703">
    <property type="entry name" value="nSTAND1"/>
    <property type="match status" value="1"/>
</dbReference>
<feature type="repeat" description="WD" evidence="7">
    <location>
        <begin position="1291"/>
        <end position="1332"/>
    </location>
</feature>
<dbReference type="SUPFAM" id="SSF48452">
    <property type="entry name" value="TPR-like"/>
    <property type="match status" value="1"/>
</dbReference>
<evidence type="ECO:0000256" key="5">
    <source>
        <dbReference type="ARBA" id="ARBA00023125"/>
    </source>
</evidence>
<dbReference type="Pfam" id="PF00400">
    <property type="entry name" value="WD40"/>
    <property type="match status" value="2"/>
</dbReference>
<feature type="domain" description="OmpR/PhoB-type" evidence="10">
    <location>
        <begin position="1"/>
        <end position="85"/>
    </location>
</feature>
<dbReference type="Gene3D" id="1.10.10.10">
    <property type="entry name" value="Winged helix-like DNA-binding domain superfamily/Winged helix DNA-binding domain"/>
    <property type="match status" value="1"/>
</dbReference>
<sequence>MGIHVLGPLTVDGSGRLGTHDRVVLQALATRLGAPVSADELMDVLWGDTPPASAAKNVQSCIVRLRKILGPGAIETSPHGYVLMVPPDRVDAYDFEARVARARGLLTVGESDRVVYQLEQALALWRGPAFPDLPEWPPARREAERLDELRLEAQEMHVDAMLRSGRPREVLAQAQALVSAAPLREHRWELLVLAQYQTGAQAEALRSMRQLRTVLVRELGIDPAPEVLALEQSILERDPGLLVPQPRVGAGQCPWQGLKAYDVDDTERFFGRDPDIQACLDLLTWGSFAALVGPSGSGKSSIMRAGVLAALRERGHRIVLITPGRRPLEALSALRENADARTVLAVDQTEEVFALCEDLEEQRDFLGRLAHEATRRPVILTLRGDRLSQVTEHPGLSRLVERGLHLVGSLDEEALRAAVTGPAQQAGLILEPGLVDLLVREVRDDPGALPLMSHALLETWRRREGSTLTVEGYHSTGGIQGAVAQSAEQLYGSIGADERHVLRDLVLRLVSPGIDGEAVRTRVPRRLIASDAHHERLIGMLVDARLVTSHEEVLEITHEALANAWPRLRGWLDDDVEGQRIRHHLSGAADAWDTLERPDSELYRGVRLARALEWQSGTRSTLTDTEREFLDAAREASDAEERSAEEHARDQARLIRRLRMVLGGAVALLALALAAGGLAAVQSDRANDNAARARQLAVHADARRVGVRSQLTDDISLSLLLAVAGARLDDSPETRVNLVTALAKRPTLVRSEPPGGGYLEGFDVSHDGRFIASSDDQNRMHLYDASTNRLLRSYDAGRPTEAGQAYMYPAFSPDGRQLAVVLEQARSLEPVRLLDSETMQPTRQLDFPGGKPLWGNDVQFSANGRYLAATLSTGPVEEALEKRGYALVWDLRSPSTPPVRVPTGTGLQGLALSPDGRTLYTNWPLTAYDVASGERLWRREALTAWITLDVNRAGTLLALEDYTRGHGLLVDAATGETVHTLRGHRDQVFDIQFSPDGTVVGSVSQDGELIVWDTATGRPVERWNTFDPWGVGFSPDNDLVYGGGGDSMLRTWDLSGRDTYLQQTTQVGDSELFAQADISPDGRQVAYRWLDDRGEGWVRFVDTRTGEATPATRLPVNESQFVLGTWHPRGGQYAAYCEAQQCAKTIVSVLDSVTGKELRRSRDMVDRDASVWTLAYVDDGRSLLVTDSVRRTLTVDAETLRPRGELFNIPGDVIAPIGDGSTAMLYEAAGDGLSARWRVIDVNSGAVQSEGDLGLAPYTSVASPDGSTVAAAGSSGEIVTVDVSTGDQRRSTGLGAAVRWLNYSDDGRRLVSGAADGGVSLWDATTLDLLGTVHPPDRGTPVPAGAQFIGDTHDVAIASYDGRIYQWETDVDRAMDFACQMAGRTLTEDEWEQVLPAQPYQSVCPDE</sequence>
<dbReference type="CDD" id="cd15831">
    <property type="entry name" value="BTAD"/>
    <property type="match status" value="1"/>
</dbReference>
<dbReference type="Gene3D" id="1.25.40.10">
    <property type="entry name" value="Tetratricopeptide repeat domain"/>
    <property type="match status" value="1"/>
</dbReference>
<reference evidence="12" key="1">
    <citation type="journal article" date="2019" name="Int. J. Syst. Evol. Microbiol.">
        <title>The Global Catalogue of Microorganisms (GCM) 10K type strain sequencing project: providing services to taxonomists for standard genome sequencing and annotation.</title>
        <authorList>
            <consortium name="The Broad Institute Genomics Platform"/>
            <consortium name="The Broad Institute Genome Sequencing Center for Infectious Disease"/>
            <person name="Wu L."/>
            <person name="Ma J."/>
        </authorList>
    </citation>
    <scope>NUCLEOTIDE SEQUENCE [LARGE SCALE GENOMIC DNA]</scope>
    <source>
        <strain evidence="12">FCH27</strain>
    </source>
</reference>
<keyword evidence="6" id="KW-0804">Transcription</keyword>
<protein>
    <submittedName>
        <fullName evidence="11">BTAD domain-containing putative transcriptional regulator</fullName>
    </submittedName>
</protein>
<evidence type="ECO:0000256" key="8">
    <source>
        <dbReference type="PROSITE-ProRule" id="PRU01091"/>
    </source>
</evidence>
<dbReference type="SUPFAM" id="SSF46894">
    <property type="entry name" value="C-terminal effector domain of the bipartite response regulators"/>
    <property type="match status" value="1"/>
</dbReference>
<keyword evidence="9" id="KW-0175">Coiled coil</keyword>
<keyword evidence="3" id="KW-0677">Repeat</keyword>
<dbReference type="PROSITE" id="PS50082">
    <property type="entry name" value="WD_REPEATS_2"/>
    <property type="match status" value="3"/>
</dbReference>
<dbReference type="InterPro" id="IPR027417">
    <property type="entry name" value="P-loop_NTPase"/>
</dbReference>
<evidence type="ECO:0000259" key="10">
    <source>
        <dbReference type="PROSITE" id="PS51755"/>
    </source>
</evidence>
<feature type="coiled-coil region" evidence="9">
    <location>
        <begin position="622"/>
        <end position="650"/>
    </location>
</feature>
<dbReference type="InterPro" id="IPR011047">
    <property type="entry name" value="Quinoprotein_ADH-like_sf"/>
</dbReference>
<comment type="caution">
    <text evidence="11">The sequence shown here is derived from an EMBL/GenBank/DDBJ whole genome shotgun (WGS) entry which is preliminary data.</text>
</comment>
<dbReference type="PROSITE" id="PS51755">
    <property type="entry name" value="OMPR_PHOB"/>
    <property type="match status" value="1"/>
</dbReference>
<keyword evidence="12" id="KW-1185">Reference proteome</keyword>
<evidence type="ECO:0000256" key="2">
    <source>
        <dbReference type="ARBA" id="ARBA00022574"/>
    </source>
</evidence>
<dbReference type="InterPro" id="IPR015943">
    <property type="entry name" value="WD40/YVTN_repeat-like_dom_sf"/>
</dbReference>
<evidence type="ECO:0000313" key="11">
    <source>
        <dbReference type="EMBL" id="MFC7362015.1"/>
    </source>
</evidence>
<dbReference type="SUPFAM" id="SSF50998">
    <property type="entry name" value="Quinoprotein alcohol dehydrogenase-like"/>
    <property type="match status" value="1"/>
</dbReference>
<keyword evidence="5 8" id="KW-0238">DNA-binding</keyword>
<dbReference type="InterPro" id="IPR001867">
    <property type="entry name" value="OmpR/PhoB-type_DNA-bd"/>
</dbReference>
<evidence type="ECO:0000256" key="9">
    <source>
        <dbReference type="SAM" id="Coils"/>
    </source>
</evidence>
<dbReference type="InterPro" id="IPR051677">
    <property type="entry name" value="AfsR-DnrI-RedD_regulator"/>
</dbReference>
<dbReference type="SUPFAM" id="SSF50978">
    <property type="entry name" value="WD40 repeat-like"/>
    <property type="match status" value="1"/>
</dbReference>
<dbReference type="InterPro" id="IPR005158">
    <property type="entry name" value="BTAD"/>
</dbReference>
<comment type="similarity">
    <text evidence="1">Belongs to the AfsR/DnrI/RedD regulatory family.</text>
</comment>
<dbReference type="InterPro" id="IPR016032">
    <property type="entry name" value="Sig_transdc_resp-reg_C-effctor"/>
</dbReference>
<dbReference type="SMART" id="SM00320">
    <property type="entry name" value="WD40"/>
    <property type="match status" value="4"/>
</dbReference>
<dbReference type="Pfam" id="PF07676">
    <property type="entry name" value="PD40"/>
    <property type="match status" value="1"/>
</dbReference>
<dbReference type="SMART" id="SM01043">
    <property type="entry name" value="BTAD"/>
    <property type="match status" value="1"/>
</dbReference>
<dbReference type="PANTHER" id="PTHR35807">
    <property type="entry name" value="TRANSCRIPTIONAL REGULATOR REDD-RELATED"/>
    <property type="match status" value="1"/>
</dbReference>
<proteinExistence type="inferred from homology"/>
<dbReference type="Proteomes" id="UP001596524">
    <property type="component" value="Unassembled WGS sequence"/>
</dbReference>
<dbReference type="SMART" id="SM00862">
    <property type="entry name" value="Trans_reg_C"/>
    <property type="match status" value="1"/>
</dbReference>
<dbReference type="PROSITE" id="PS00678">
    <property type="entry name" value="WD_REPEATS_1"/>
    <property type="match status" value="2"/>
</dbReference>
<dbReference type="Gene3D" id="2.130.10.10">
    <property type="entry name" value="YVTN repeat-like/Quinoprotein amine dehydrogenase"/>
    <property type="match status" value="3"/>
</dbReference>
<accession>A0ABW2N7X2</accession>
<dbReference type="RefSeq" id="WP_255892448.1">
    <property type="nucleotide sequence ID" value="NZ_JAFMZM010000006.1"/>
</dbReference>
<dbReference type="InterPro" id="IPR049052">
    <property type="entry name" value="nSTAND1"/>
</dbReference>
<evidence type="ECO:0000256" key="4">
    <source>
        <dbReference type="ARBA" id="ARBA00023015"/>
    </source>
</evidence>
<keyword evidence="4" id="KW-0805">Transcription regulation</keyword>
<gene>
    <name evidence="11" type="ORF">ACFQO6_17210</name>
</gene>
<dbReference type="InterPro" id="IPR019775">
    <property type="entry name" value="WD40_repeat_CS"/>
</dbReference>
<dbReference type="Pfam" id="PF03704">
    <property type="entry name" value="BTAD"/>
    <property type="match status" value="1"/>
</dbReference>
<dbReference type="SUPFAM" id="SSF52540">
    <property type="entry name" value="P-loop containing nucleoside triphosphate hydrolases"/>
    <property type="match status" value="1"/>
</dbReference>
<dbReference type="PROSITE" id="PS50294">
    <property type="entry name" value="WD_REPEATS_REGION"/>
    <property type="match status" value="2"/>
</dbReference>
<feature type="repeat" description="WD" evidence="7">
    <location>
        <begin position="981"/>
        <end position="1022"/>
    </location>
</feature>
<organism evidence="11 12">
    <name type="scientific">Nocardioides astragali</name>
    <dbReference type="NCBI Taxonomy" id="1776736"/>
    <lineage>
        <taxon>Bacteria</taxon>
        <taxon>Bacillati</taxon>
        <taxon>Actinomycetota</taxon>
        <taxon>Actinomycetes</taxon>
        <taxon>Propionibacteriales</taxon>
        <taxon>Nocardioidaceae</taxon>
        <taxon>Nocardioides</taxon>
    </lineage>
</organism>
<dbReference type="EMBL" id="JBHTCH010000020">
    <property type="protein sequence ID" value="MFC7362015.1"/>
    <property type="molecule type" value="Genomic_DNA"/>
</dbReference>
<evidence type="ECO:0000256" key="6">
    <source>
        <dbReference type="ARBA" id="ARBA00023163"/>
    </source>
</evidence>
<keyword evidence="2 7" id="KW-0853">WD repeat</keyword>
<dbReference type="InterPro" id="IPR036322">
    <property type="entry name" value="WD40_repeat_dom_sf"/>
</dbReference>
<dbReference type="InterPro" id="IPR036388">
    <property type="entry name" value="WH-like_DNA-bd_sf"/>
</dbReference>
<dbReference type="Pfam" id="PF00486">
    <property type="entry name" value="Trans_reg_C"/>
    <property type="match status" value="1"/>
</dbReference>
<feature type="repeat" description="WD" evidence="7">
    <location>
        <begin position="1031"/>
        <end position="1062"/>
    </location>
</feature>
<name>A0ABW2N7X2_9ACTN</name>
<dbReference type="PANTHER" id="PTHR35807:SF1">
    <property type="entry name" value="TRANSCRIPTIONAL REGULATOR REDD"/>
    <property type="match status" value="1"/>
</dbReference>
<evidence type="ECO:0000256" key="1">
    <source>
        <dbReference type="ARBA" id="ARBA00005820"/>
    </source>
</evidence>
<dbReference type="InterPro" id="IPR011990">
    <property type="entry name" value="TPR-like_helical_dom_sf"/>
</dbReference>
<feature type="DNA-binding region" description="OmpR/PhoB-type" evidence="8">
    <location>
        <begin position="1"/>
        <end position="85"/>
    </location>
</feature>
<evidence type="ECO:0000256" key="3">
    <source>
        <dbReference type="ARBA" id="ARBA00022737"/>
    </source>
</evidence>
<evidence type="ECO:0000313" key="12">
    <source>
        <dbReference type="Proteomes" id="UP001596524"/>
    </source>
</evidence>